<dbReference type="Proteomes" id="UP001568698">
    <property type="component" value="Unassembled WGS sequence"/>
</dbReference>
<feature type="compositionally biased region" description="Basic and acidic residues" evidence="1">
    <location>
        <begin position="125"/>
        <end position="147"/>
    </location>
</feature>
<accession>A0ABV4K2D5</accession>
<evidence type="ECO:0000313" key="3">
    <source>
        <dbReference type="Proteomes" id="UP001568698"/>
    </source>
</evidence>
<evidence type="ECO:0000256" key="1">
    <source>
        <dbReference type="SAM" id="MobiDB-lite"/>
    </source>
</evidence>
<dbReference type="RefSeq" id="WP_371386637.1">
    <property type="nucleotide sequence ID" value="NZ_JBGLYH010000025.1"/>
</dbReference>
<feature type="region of interest" description="Disordered" evidence="1">
    <location>
        <begin position="67"/>
        <end position="195"/>
    </location>
</feature>
<feature type="compositionally biased region" description="Basic and acidic residues" evidence="1">
    <location>
        <begin position="156"/>
        <end position="171"/>
    </location>
</feature>
<evidence type="ECO:0000313" key="2">
    <source>
        <dbReference type="EMBL" id="MEZ7197118.1"/>
    </source>
</evidence>
<name>A0ABV4K2D5_9BACT</name>
<dbReference type="EMBL" id="JBGLYH010000025">
    <property type="protein sequence ID" value="MEZ7197118.1"/>
    <property type="molecule type" value="Genomic_DNA"/>
</dbReference>
<organism evidence="2 3">
    <name type="scientific">Pseudodesulfovibrio karagichevae</name>
    <dbReference type="NCBI Taxonomy" id="3239305"/>
    <lineage>
        <taxon>Bacteria</taxon>
        <taxon>Pseudomonadati</taxon>
        <taxon>Thermodesulfobacteriota</taxon>
        <taxon>Desulfovibrionia</taxon>
        <taxon>Desulfovibrionales</taxon>
        <taxon>Desulfovibrionaceae</taxon>
    </lineage>
</organism>
<protein>
    <submittedName>
        <fullName evidence="2">Uncharacterized protein</fullName>
    </submittedName>
</protein>
<keyword evidence="3" id="KW-1185">Reference proteome</keyword>
<sequence>MNDLLKSDAFTRTRVDRFTGEPRRQWLEYADGVMEPVRKEGSLAKKSHGNKRSLDWWTVEKPLDWDPAEEGRKVSLNHDYGRPEPFVDQPPNAPRARPRTLLAMGAQAAKEAGVGTAQSAPQAAEDLKQWERDRGIDPNRSSDDAKRPPSSSRDAAAMDKAIRGRDAKESADWMNRIRNNPPWADKEKTPAQKVQGVTHPLGESVGNEMMSEFMKNSGSKILRILGRMEKVGPLMDVLTSPEDAW</sequence>
<proteinExistence type="predicted"/>
<gene>
    <name evidence="2" type="ORF">AB6M95_10195</name>
</gene>
<comment type="caution">
    <text evidence="2">The sequence shown here is derived from an EMBL/GenBank/DDBJ whole genome shotgun (WGS) entry which is preliminary data.</text>
</comment>
<reference evidence="2 3" key="1">
    <citation type="submission" date="2024-08" db="EMBL/GenBank/DDBJ databases">
        <title>Sulfate-reducing bacteria isolated from formation water of the oil field in Kazakhstan and description of Pseudodesulfovibrio sp.</title>
        <authorList>
            <person name="Bidzhieva S.K."/>
            <person name="Tourova T.P."/>
            <person name="Grouzdev D.S."/>
            <person name="Beletsky A.V."/>
            <person name="Sokolova D.S."/>
            <person name="Samigullina S.R."/>
            <person name="Poltaraus A.B."/>
            <person name="Avtukh A.N."/>
            <person name="Tereshina V.M."/>
            <person name="Zhaparov N.S."/>
            <person name="Mardanov A.V."/>
            <person name="Nazina T.N."/>
        </authorList>
    </citation>
    <scope>NUCLEOTIDE SEQUENCE [LARGE SCALE GENOMIC DNA]</scope>
    <source>
        <strain evidence="2 3">9FUS</strain>
    </source>
</reference>